<feature type="signal peptide" evidence="13">
    <location>
        <begin position="1"/>
        <end position="19"/>
    </location>
</feature>
<dbReference type="OrthoDB" id="62120at2759"/>
<dbReference type="GeneID" id="18872228"/>
<dbReference type="Gene3D" id="3.20.20.80">
    <property type="entry name" value="Glycosidases"/>
    <property type="match status" value="1"/>
</dbReference>
<dbReference type="InParanoid" id="G3AEZ0"/>
<evidence type="ECO:0000256" key="10">
    <source>
        <dbReference type="ARBA" id="ARBA00041761"/>
    </source>
</evidence>
<evidence type="ECO:0000256" key="12">
    <source>
        <dbReference type="RuleBase" id="RU361153"/>
    </source>
</evidence>
<dbReference type="OMA" id="MDYHEYQ"/>
<dbReference type="AlphaFoldDB" id="G3AEZ0"/>
<evidence type="ECO:0000256" key="4">
    <source>
        <dbReference type="ARBA" id="ARBA00022729"/>
    </source>
</evidence>
<dbReference type="GO" id="GO:0071555">
    <property type="term" value="P:cell wall organization"/>
    <property type="evidence" value="ECO:0007669"/>
    <property type="project" value="UniProtKB-KW"/>
</dbReference>
<protein>
    <recommendedName>
        <fullName evidence="11">Glucan 1,3-beta-glucosidase</fullName>
        <ecNumber evidence="9">3.2.1.58</ecNumber>
    </recommendedName>
    <alternativeName>
        <fullName evidence="10">Exo-1,3-beta-glucanase</fullName>
    </alternativeName>
</protein>
<dbReference type="InterPro" id="IPR050386">
    <property type="entry name" value="Glycosyl_hydrolase_5"/>
</dbReference>
<evidence type="ECO:0000256" key="11">
    <source>
        <dbReference type="ARBA" id="ARBA00073255"/>
    </source>
</evidence>
<keyword evidence="5 12" id="KW-0378">Hydrolase</keyword>
<dbReference type="FunFam" id="3.20.20.80:FF:000033">
    <property type="entry name" value="Glucan 1,3-beta-glucosidase A"/>
    <property type="match status" value="1"/>
</dbReference>
<keyword evidence="4 13" id="KW-0732">Signal</keyword>
<evidence type="ECO:0000259" key="14">
    <source>
        <dbReference type="Pfam" id="PF00150"/>
    </source>
</evidence>
<dbReference type="PROSITE" id="PS00659">
    <property type="entry name" value="GLYCOSYL_HYDROL_F5"/>
    <property type="match status" value="1"/>
</dbReference>
<dbReference type="GO" id="GO:0009251">
    <property type="term" value="P:glucan catabolic process"/>
    <property type="evidence" value="ECO:0007669"/>
    <property type="project" value="TreeGrafter"/>
</dbReference>
<feature type="domain" description="Glycoside hydrolase family 5" evidence="14">
    <location>
        <begin position="94"/>
        <end position="293"/>
    </location>
</feature>
<comment type="subcellular location">
    <subcellularLocation>
        <location evidence="1">Secreted</location>
    </subcellularLocation>
</comment>
<dbReference type="Pfam" id="PF00150">
    <property type="entry name" value="Cellulase"/>
    <property type="match status" value="1"/>
</dbReference>
<dbReference type="HOGENOM" id="CLU_004624_0_1_1"/>
<dbReference type="EMBL" id="GL996499">
    <property type="protein sequence ID" value="EGW34794.1"/>
    <property type="molecule type" value="Genomic_DNA"/>
</dbReference>
<keyword evidence="3" id="KW-0964">Secreted</keyword>
<comment type="similarity">
    <text evidence="2 12">Belongs to the glycosyl hydrolase 5 (cellulase A) family.</text>
</comment>
<dbReference type="GO" id="GO:0004338">
    <property type="term" value="F:glucan exo-1,3-beta-glucosidase activity"/>
    <property type="evidence" value="ECO:0007669"/>
    <property type="project" value="UniProtKB-EC"/>
</dbReference>
<keyword evidence="7" id="KW-0961">Cell wall biogenesis/degradation</keyword>
<evidence type="ECO:0000313" key="16">
    <source>
        <dbReference type="Proteomes" id="UP000000709"/>
    </source>
</evidence>
<dbReference type="RefSeq" id="XP_007372206.1">
    <property type="nucleotide sequence ID" value="XM_007372144.1"/>
</dbReference>
<name>G3AEZ0_SPAPN</name>
<evidence type="ECO:0000256" key="6">
    <source>
        <dbReference type="ARBA" id="ARBA00023295"/>
    </source>
</evidence>
<dbReference type="EC" id="3.2.1.58" evidence="9"/>
<evidence type="ECO:0000256" key="3">
    <source>
        <dbReference type="ARBA" id="ARBA00022525"/>
    </source>
</evidence>
<reference evidence="15 16" key="1">
    <citation type="journal article" date="2011" name="Proc. Natl. Acad. Sci. U.S.A.">
        <title>Comparative genomics of xylose-fermenting fungi for enhanced biofuel production.</title>
        <authorList>
            <person name="Wohlbach D.J."/>
            <person name="Kuo A."/>
            <person name="Sato T.K."/>
            <person name="Potts K.M."/>
            <person name="Salamov A.A."/>
            <person name="LaButti K.M."/>
            <person name="Sun H."/>
            <person name="Clum A."/>
            <person name="Pangilinan J.L."/>
            <person name="Lindquist E.A."/>
            <person name="Lucas S."/>
            <person name="Lapidus A."/>
            <person name="Jin M."/>
            <person name="Gunawan C."/>
            <person name="Balan V."/>
            <person name="Dale B.E."/>
            <person name="Jeffries T.W."/>
            <person name="Zinkel R."/>
            <person name="Barry K.W."/>
            <person name="Grigoriev I.V."/>
            <person name="Gasch A.P."/>
        </authorList>
    </citation>
    <scope>NUCLEOTIDE SEQUENCE [LARGE SCALE GENOMIC DNA]</scope>
    <source>
        <strain evidence="16">NRRL Y-27907 / 11-Y1</strain>
    </source>
</reference>
<feature type="chain" id="PRO_5003442457" description="Glucan 1,3-beta-glucosidase" evidence="13">
    <location>
        <begin position="20"/>
        <end position="433"/>
    </location>
</feature>
<evidence type="ECO:0000256" key="7">
    <source>
        <dbReference type="ARBA" id="ARBA00023316"/>
    </source>
</evidence>
<proteinExistence type="inferred from homology"/>
<keyword evidence="16" id="KW-1185">Reference proteome</keyword>
<evidence type="ECO:0000313" key="15">
    <source>
        <dbReference type="EMBL" id="EGW34794.1"/>
    </source>
</evidence>
<dbReference type="eggNOG" id="ENOG502QPYU">
    <property type="taxonomic scope" value="Eukaryota"/>
</dbReference>
<organism evidence="16">
    <name type="scientific">Spathaspora passalidarum (strain NRRL Y-27907 / 11-Y1)</name>
    <dbReference type="NCBI Taxonomy" id="619300"/>
    <lineage>
        <taxon>Eukaryota</taxon>
        <taxon>Fungi</taxon>
        <taxon>Dikarya</taxon>
        <taxon>Ascomycota</taxon>
        <taxon>Saccharomycotina</taxon>
        <taxon>Pichiomycetes</taxon>
        <taxon>Debaryomycetaceae</taxon>
        <taxon>Spathaspora</taxon>
    </lineage>
</organism>
<dbReference type="SUPFAM" id="SSF51445">
    <property type="entry name" value="(Trans)glycosidases"/>
    <property type="match status" value="1"/>
</dbReference>
<evidence type="ECO:0000256" key="5">
    <source>
        <dbReference type="ARBA" id="ARBA00022801"/>
    </source>
</evidence>
<evidence type="ECO:0000256" key="1">
    <source>
        <dbReference type="ARBA" id="ARBA00004613"/>
    </source>
</evidence>
<dbReference type="STRING" id="619300.G3AEZ0"/>
<dbReference type="InterPro" id="IPR018087">
    <property type="entry name" value="Glyco_hydro_5_CS"/>
</dbReference>
<dbReference type="InterPro" id="IPR017853">
    <property type="entry name" value="GH"/>
</dbReference>
<keyword evidence="6 12" id="KW-0326">Glycosidase</keyword>
<evidence type="ECO:0000256" key="2">
    <source>
        <dbReference type="ARBA" id="ARBA00005641"/>
    </source>
</evidence>
<dbReference type="GO" id="GO:0005576">
    <property type="term" value="C:extracellular region"/>
    <property type="evidence" value="ECO:0007669"/>
    <property type="project" value="UniProtKB-SubCell"/>
</dbReference>
<dbReference type="PANTHER" id="PTHR31297:SF1">
    <property type="entry name" value="GLUCAN 1,3-BETA-GLUCOSIDASE I_II-RELATED"/>
    <property type="match status" value="1"/>
</dbReference>
<sequence length="433" mass="49233">MQLSKLLSIAAVAISSVNALAIPDFLLKNDNLKMLTKKSGGWDYGNDIMRGVNLGGWFVLEAYITPSLFQPWVGANGDQSQVPVDEYHFTEVLGKDLALQRLNQHWSSWYIEDDFKQMSELGLNMVRIPIGYWAFDLLEGDPYVQGQVEYLDQAIGWCRKYGLSVWIDLHGAPGSQNGFDNSGLRDSLQFQDGDNTQFTINLLNNVFSKYGSDQFSDVVIGIELLNEPLGPNMDMDYLKTFYSTCYNNLRDVSNSPVVIHDAFMPSGYWNDFMTVESGQDNVIVDHHYYQVFSAGELSRDINAHISVACGWGSSAKQEYHWNIAGEWSAALTDCAPWLNGVNRGARWEGQYDGSPYMGSCQPYLDISQWPSDYNTNVRKYIEAQLDAFEHVGGWIFWNWKTESAGEWDFQRLTYYKLFPQPLSDRQYPGQCGF</sequence>
<comment type="catalytic activity">
    <reaction evidence="8">
        <text>Successive hydrolysis of beta-D-glucose units from the non-reducing ends of (1-&gt;3)-beta-D-glucans, releasing alpha-glucose.</text>
        <dbReference type="EC" id="3.2.1.58"/>
    </reaction>
</comment>
<evidence type="ECO:0000256" key="8">
    <source>
        <dbReference type="ARBA" id="ARBA00036824"/>
    </source>
</evidence>
<evidence type="ECO:0000256" key="9">
    <source>
        <dbReference type="ARBA" id="ARBA00038929"/>
    </source>
</evidence>
<evidence type="ECO:0000256" key="13">
    <source>
        <dbReference type="SAM" id="SignalP"/>
    </source>
</evidence>
<dbReference type="PANTHER" id="PTHR31297">
    <property type="entry name" value="GLUCAN ENDO-1,6-BETA-GLUCOSIDASE B"/>
    <property type="match status" value="1"/>
</dbReference>
<dbReference type="Proteomes" id="UP000000709">
    <property type="component" value="Unassembled WGS sequence"/>
</dbReference>
<accession>G3AEZ0</accession>
<gene>
    <name evidence="15" type="ORF">SPAPADRAFT_57868</name>
</gene>
<dbReference type="KEGG" id="spaa:SPAPADRAFT_57868"/>
<dbReference type="GO" id="GO:0009986">
    <property type="term" value="C:cell surface"/>
    <property type="evidence" value="ECO:0007669"/>
    <property type="project" value="TreeGrafter"/>
</dbReference>
<dbReference type="InterPro" id="IPR001547">
    <property type="entry name" value="Glyco_hydro_5"/>
</dbReference>
<dbReference type="FunCoup" id="G3AEZ0">
    <property type="interactions" value="140"/>
</dbReference>